<dbReference type="AlphaFoldDB" id="A0A455SK81"/>
<dbReference type="InterPro" id="IPR005197">
    <property type="entry name" value="Glyco_hydro_71"/>
</dbReference>
<feature type="chain" id="PRO_5019797325" description="Ricin B lectin domain-containing protein" evidence="1">
    <location>
        <begin position="24"/>
        <end position="642"/>
    </location>
</feature>
<dbReference type="Gene3D" id="2.80.10.50">
    <property type="match status" value="2"/>
</dbReference>
<name>A0A455SK81_9CHLR</name>
<dbReference type="Pfam" id="PF03659">
    <property type="entry name" value="Glyco_hydro_71"/>
    <property type="match status" value="1"/>
</dbReference>
<dbReference type="CDD" id="cd11577">
    <property type="entry name" value="GH71"/>
    <property type="match status" value="1"/>
</dbReference>
<dbReference type="Gene3D" id="3.20.20.80">
    <property type="entry name" value="Glycosidases"/>
    <property type="match status" value="1"/>
</dbReference>
<dbReference type="PROSITE" id="PS51318">
    <property type="entry name" value="TAT"/>
    <property type="match status" value="1"/>
</dbReference>
<dbReference type="SMART" id="SM00458">
    <property type="entry name" value="RICIN"/>
    <property type="match status" value="1"/>
</dbReference>
<dbReference type="InterPro" id="IPR035992">
    <property type="entry name" value="Ricin_B-like_lectins"/>
</dbReference>
<dbReference type="SUPFAM" id="SSF50370">
    <property type="entry name" value="Ricin B-like lectins"/>
    <property type="match status" value="1"/>
</dbReference>
<accession>A0A455SK81</accession>
<evidence type="ECO:0000313" key="3">
    <source>
        <dbReference type="EMBL" id="BBH87369.1"/>
    </source>
</evidence>
<feature type="domain" description="Ricin B lectin" evidence="2">
    <location>
        <begin position="503"/>
        <end position="640"/>
    </location>
</feature>
<gene>
    <name evidence="3" type="ORF">KTC_21200</name>
</gene>
<keyword evidence="1" id="KW-0732">Signal</keyword>
<dbReference type="Pfam" id="PF14200">
    <property type="entry name" value="RicinB_lectin_2"/>
    <property type="match status" value="2"/>
</dbReference>
<proteinExistence type="predicted"/>
<dbReference type="InterPro" id="IPR006311">
    <property type="entry name" value="TAT_signal"/>
</dbReference>
<dbReference type="GO" id="GO:0051118">
    <property type="term" value="F:glucan endo-1,3-alpha-glucosidase activity"/>
    <property type="evidence" value="ECO:0007669"/>
    <property type="project" value="InterPro"/>
</dbReference>
<dbReference type="PROSITE" id="PS50231">
    <property type="entry name" value="RICIN_B_LECTIN"/>
    <property type="match status" value="1"/>
</dbReference>
<protein>
    <recommendedName>
        <fullName evidence="2">Ricin B lectin domain-containing protein</fullName>
    </recommendedName>
</protein>
<dbReference type="CDD" id="cd00161">
    <property type="entry name" value="beta-trefoil_Ricin-like"/>
    <property type="match status" value="1"/>
</dbReference>
<evidence type="ECO:0000256" key="1">
    <source>
        <dbReference type="SAM" id="SignalP"/>
    </source>
</evidence>
<sequence>MAFRFSRRKMLALSAGCAGTVLAAGAGLYLFRPEGSQSAHAAPASVNPFPFDMPSTSVLRASKKKVFAYYFPPFPISIENAVPSQDYYAAWLDPDAKNGQYRAIGGYLRDRPIGRAPRSEKNWLQIDYQVEVQRAISIGLDGFIYEMPDHDLVDQRWNRVGMMLDAAKAVDPGFRIGLSIDLPTASDATPDNMAKVILAHKDHPSLLRLDDGRIVIEPFYPERKPLSWWQQLRTLVQAGGADIALIAMFLTDNISGFTSWFGTTYGVSTAGMRKAGSMPVYANNATLAHTNKNIWVAPIATQDSRPKDSNYWETANSQLLRNSWTSALQNNADWAVLFTWNDYSESTHFSPSVETQYAFYDLTAYYVTWFKTGVQPTITRDVLYYFHRTQFSNAQPDTTKQTSVMKIRSVSDPAVDKIEVVGFLKEAGTLEINVAGKAYQQQANTGMTVFNIPLVAGKPVFRLLRNNTAVISQPSNFPIQESIVYQDLMYHSGGSSRAPIMTRRYFQLVSLNSGKVLDGGNGTANTGLVQQVSSSSSSQQWLLVPGPDGYYQIRNKASGLVLDIQSDAPTSQGSAVVQSSPATSSQSQLWQLVALGDGSCAIMNKLSGFVIDVRRASPDAGASIIQYGYNGGPNQRWYLQVV</sequence>
<evidence type="ECO:0000259" key="2">
    <source>
        <dbReference type="SMART" id="SM00458"/>
    </source>
</evidence>
<dbReference type="EMBL" id="AP019376">
    <property type="protein sequence ID" value="BBH87369.1"/>
    <property type="molecule type" value="Genomic_DNA"/>
</dbReference>
<dbReference type="InterPro" id="IPR000772">
    <property type="entry name" value="Ricin_B_lectin"/>
</dbReference>
<reference evidence="3" key="1">
    <citation type="submission" date="2018-12" db="EMBL/GenBank/DDBJ databases">
        <title>Novel natural products biosynthetic potential of the class Ktedonobacteria.</title>
        <authorList>
            <person name="Zheng Y."/>
            <person name="Saitou A."/>
            <person name="Wang C.M."/>
            <person name="Toyoda A."/>
            <person name="Minakuchi Y."/>
            <person name="Sekiguchi Y."/>
            <person name="Ueda K."/>
            <person name="Takano H."/>
            <person name="Sakai Y."/>
            <person name="Yokota A."/>
            <person name="Yabe S."/>
        </authorList>
    </citation>
    <scope>NUCLEOTIDE SEQUENCE</scope>
    <source>
        <strain evidence="3">COM3</strain>
    </source>
</reference>
<organism evidence="3">
    <name type="scientific">Thermosporothrix sp. COM3</name>
    <dbReference type="NCBI Taxonomy" id="2490863"/>
    <lineage>
        <taxon>Bacteria</taxon>
        <taxon>Bacillati</taxon>
        <taxon>Chloroflexota</taxon>
        <taxon>Ktedonobacteria</taxon>
        <taxon>Ktedonobacterales</taxon>
        <taxon>Thermosporotrichaceae</taxon>
        <taxon>Thermosporothrix</taxon>
    </lineage>
</organism>
<feature type="signal peptide" evidence="1">
    <location>
        <begin position="1"/>
        <end position="23"/>
    </location>
</feature>